<dbReference type="PROSITE" id="PS51999">
    <property type="entry name" value="ZF_GRF"/>
    <property type="match status" value="1"/>
</dbReference>
<accession>A0A9Q0K4P0</accession>
<evidence type="ECO:0000313" key="16">
    <source>
        <dbReference type="Proteomes" id="UP001141806"/>
    </source>
</evidence>
<keyword evidence="4 12" id="KW-0863">Zinc-finger</keyword>
<evidence type="ECO:0000256" key="10">
    <source>
        <dbReference type="PIRSR" id="PIRSR604808-2"/>
    </source>
</evidence>
<dbReference type="PROSITE" id="PS51435">
    <property type="entry name" value="AP_NUCLEASE_F1_4"/>
    <property type="match status" value="1"/>
</dbReference>
<keyword evidence="7 10" id="KW-0460">Magnesium</keyword>
<sequence>MFLFQFSHGVKREMKIATYNVNGLRPRISQYGSLLKLLNSLEADIICFQETKVARQDMTADLITAEGYESFFSCTRTSDKGRVGYSGVATFCRINSAFSSDEVALPLSAEEGFTGLLESSQRGIGIKEDGMPAEVEGLQGMTKGDLLKVDSEGRCIITDHGHFVLFNLYGPRAQCDDAERLQFKSTFFKILQKRWESLLTKGKRIVVVGDLNIAPAPIDCCNAGPDFAQNEFRRWLRSMLAEQGGPFFDVFRVKHPERKEAYTCWSQCTGAEEFNYGSRIDHILIAGSCLHQDHDLEGHNFVSCHVNECDIMTQFKRWKSENMARWKGGRTTKLEGSDHAPVYISLREIPNLPQHNTPSLSARYVPGVQGFQQTLVSLLMKRSAELKKNGTSQLFSNENIRVASCSTTSGQHMETKKRARHNTCSQRTLSSFFQKRSSHGADASESTDTSLGQVDVSERETESLHLTKNTNFPIESQDVKESNSSKDTQEVIIGTGFLTETLEGDESNGCKMYEVSMISSTQSEGDENASGSSEKEKKNAALLEWRRIQHFMQKSVPLCKGHKEPCVARVVKKAGPNLGRSFYVCARAEGPPSNPEARCDYFKWANSKSAQK</sequence>
<evidence type="ECO:0000256" key="4">
    <source>
        <dbReference type="ARBA" id="ARBA00022771"/>
    </source>
</evidence>
<evidence type="ECO:0000256" key="3">
    <source>
        <dbReference type="ARBA" id="ARBA00022723"/>
    </source>
</evidence>
<dbReference type="Pfam" id="PF06839">
    <property type="entry name" value="Zn_ribbon_GRF"/>
    <property type="match status" value="1"/>
</dbReference>
<dbReference type="InterPro" id="IPR005135">
    <property type="entry name" value="Endo/exonuclease/phosphatase"/>
</dbReference>
<feature type="binding site" evidence="10">
    <location>
        <position position="50"/>
    </location>
    <ligand>
        <name>Mg(2+)</name>
        <dbReference type="ChEBI" id="CHEBI:18420"/>
        <label>1</label>
    </ligand>
</feature>
<dbReference type="GO" id="GO:0003906">
    <property type="term" value="F:DNA-(apurinic or apyrimidinic site) endonuclease activity"/>
    <property type="evidence" value="ECO:0007669"/>
    <property type="project" value="TreeGrafter"/>
</dbReference>
<evidence type="ECO:0000256" key="2">
    <source>
        <dbReference type="ARBA" id="ARBA00013541"/>
    </source>
</evidence>
<protein>
    <recommendedName>
        <fullName evidence="2">DNA-(apurinic or apyrimidinic site) endonuclease 2</fullName>
    </recommendedName>
</protein>
<keyword evidence="8" id="KW-0539">Nucleus</keyword>
<dbReference type="GO" id="GO:0008081">
    <property type="term" value="F:phosphoric diester hydrolase activity"/>
    <property type="evidence" value="ECO:0007669"/>
    <property type="project" value="TreeGrafter"/>
</dbReference>
<evidence type="ECO:0000256" key="9">
    <source>
        <dbReference type="PIRSR" id="PIRSR604808-1"/>
    </source>
</evidence>
<feature type="site" description="Transition state stabilizer" evidence="11">
    <location>
        <position position="212"/>
    </location>
</feature>
<feature type="binding site" evidence="10">
    <location>
        <position position="339"/>
    </location>
    <ligand>
        <name>Mg(2+)</name>
        <dbReference type="ChEBI" id="CHEBI:18420"/>
        <label>1</label>
    </ligand>
</feature>
<feature type="site" description="Important for catalytic activity" evidence="11">
    <location>
        <position position="281"/>
    </location>
</feature>
<comment type="caution">
    <text evidence="15">The sequence shown here is derived from an EMBL/GenBank/DDBJ whole genome shotgun (WGS) entry which is preliminary data.</text>
</comment>
<dbReference type="Gene3D" id="3.60.10.10">
    <property type="entry name" value="Endonuclease/exonuclease/phosphatase"/>
    <property type="match status" value="1"/>
</dbReference>
<keyword evidence="3 10" id="KW-0479">Metal-binding</keyword>
<evidence type="ECO:0000259" key="14">
    <source>
        <dbReference type="PROSITE" id="PS51999"/>
    </source>
</evidence>
<dbReference type="GO" id="GO:0008311">
    <property type="term" value="F:double-stranded DNA 3'-5' DNA exonuclease activity"/>
    <property type="evidence" value="ECO:0007669"/>
    <property type="project" value="TreeGrafter"/>
</dbReference>
<feature type="region of interest" description="Disordered" evidence="13">
    <location>
        <begin position="405"/>
        <end position="424"/>
    </location>
</feature>
<evidence type="ECO:0000256" key="12">
    <source>
        <dbReference type="PROSITE-ProRule" id="PRU01343"/>
    </source>
</evidence>
<feature type="compositionally biased region" description="Basic and acidic residues" evidence="13">
    <location>
        <begin position="477"/>
        <end position="487"/>
    </location>
</feature>
<feature type="site" description="Interaction with DNA substrate" evidence="11">
    <location>
        <position position="339"/>
    </location>
</feature>
<dbReference type="GO" id="GO:0008270">
    <property type="term" value="F:zinc ion binding"/>
    <property type="evidence" value="ECO:0007669"/>
    <property type="project" value="UniProtKB-KW"/>
</dbReference>
<evidence type="ECO:0000256" key="11">
    <source>
        <dbReference type="PIRSR" id="PIRSR604808-3"/>
    </source>
</evidence>
<dbReference type="AlphaFoldDB" id="A0A9Q0K4P0"/>
<gene>
    <name evidence="15" type="ORF">NE237_022656</name>
</gene>
<name>A0A9Q0K4P0_9MAGN</name>
<feature type="active site" description="Proton acceptor" evidence="9">
    <location>
        <position position="339"/>
    </location>
</feature>
<dbReference type="Proteomes" id="UP001141806">
    <property type="component" value="Unassembled WGS sequence"/>
</dbReference>
<dbReference type="InterPro" id="IPR036691">
    <property type="entry name" value="Endo/exonu/phosph_ase_sf"/>
</dbReference>
<feature type="active site" description="Proton donor/acceptor" evidence="9">
    <location>
        <position position="210"/>
    </location>
</feature>
<keyword evidence="5" id="KW-0378">Hydrolase</keyword>
<feature type="domain" description="GRF-type" evidence="14">
    <location>
        <begin position="559"/>
        <end position="608"/>
    </location>
</feature>
<feature type="binding site" evidence="10">
    <location>
        <position position="20"/>
    </location>
    <ligand>
        <name>Mg(2+)</name>
        <dbReference type="ChEBI" id="CHEBI:18420"/>
        <label>1</label>
    </ligand>
</feature>
<proteinExistence type="inferred from homology"/>
<dbReference type="FunFam" id="3.60.10.10:FF:000042">
    <property type="entry name" value="DNA-(apurinic or apyrimidinic site) lyase"/>
    <property type="match status" value="1"/>
</dbReference>
<evidence type="ECO:0000256" key="5">
    <source>
        <dbReference type="ARBA" id="ARBA00022801"/>
    </source>
</evidence>
<feature type="binding site" evidence="10">
    <location>
        <position position="212"/>
    </location>
    <ligand>
        <name>Mg(2+)</name>
        <dbReference type="ChEBI" id="CHEBI:18420"/>
        <label>2</label>
    </ligand>
</feature>
<dbReference type="PANTHER" id="PTHR22748:SF4">
    <property type="entry name" value="DNA-(APURINIC OR APYRIMIDINIC SITE) ENDONUCLEASE 2"/>
    <property type="match status" value="1"/>
</dbReference>
<comment type="cofactor">
    <cofactor evidence="10">
        <name>Mg(2+)</name>
        <dbReference type="ChEBI" id="CHEBI:18420"/>
    </cofactor>
    <cofactor evidence="10">
        <name>Mn(2+)</name>
        <dbReference type="ChEBI" id="CHEBI:29035"/>
    </cofactor>
    <text evidence="10">Probably binds two magnesium or manganese ions per subunit.</text>
</comment>
<keyword evidence="10" id="KW-0464">Manganese</keyword>
<feature type="compositionally biased region" description="Basic and acidic residues" evidence="13">
    <location>
        <begin position="456"/>
        <end position="465"/>
    </location>
</feature>
<dbReference type="InterPro" id="IPR010666">
    <property type="entry name" value="Znf_GRF"/>
</dbReference>
<dbReference type="InterPro" id="IPR004808">
    <property type="entry name" value="AP_endonuc_1"/>
</dbReference>
<dbReference type="EMBL" id="JAMYWD010000008">
    <property type="protein sequence ID" value="KAJ4962717.1"/>
    <property type="molecule type" value="Genomic_DNA"/>
</dbReference>
<evidence type="ECO:0000256" key="7">
    <source>
        <dbReference type="ARBA" id="ARBA00022842"/>
    </source>
</evidence>
<evidence type="ECO:0000256" key="1">
    <source>
        <dbReference type="ARBA" id="ARBA00007092"/>
    </source>
</evidence>
<dbReference type="Pfam" id="PF03372">
    <property type="entry name" value="Exo_endo_phos"/>
    <property type="match status" value="1"/>
</dbReference>
<dbReference type="OrthoDB" id="391817at2759"/>
<evidence type="ECO:0000256" key="6">
    <source>
        <dbReference type="ARBA" id="ARBA00022833"/>
    </source>
</evidence>
<dbReference type="PANTHER" id="PTHR22748">
    <property type="entry name" value="AP ENDONUCLEASE"/>
    <property type="match status" value="1"/>
</dbReference>
<feature type="binding site" evidence="10">
    <location>
        <position position="338"/>
    </location>
    <ligand>
        <name>Mg(2+)</name>
        <dbReference type="ChEBI" id="CHEBI:18420"/>
        <label>1</label>
    </ligand>
</feature>
<dbReference type="SUPFAM" id="SSF56219">
    <property type="entry name" value="DNase I-like"/>
    <property type="match status" value="1"/>
</dbReference>
<feature type="region of interest" description="Disordered" evidence="13">
    <location>
        <begin position="435"/>
        <end position="487"/>
    </location>
</feature>
<dbReference type="GO" id="GO:0005634">
    <property type="term" value="C:nucleus"/>
    <property type="evidence" value="ECO:0007669"/>
    <property type="project" value="TreeGrafter"/>
</dbReference>
<evidence type="ECO:0000256" key="13">
    <source>
        <dbReference type="SAM" id="MobiDB-lite"/>
    </source>
</evidence>
<keyword evidence="16" id="KW-1185">Reference proteome</keyword>
<feature type="active site" evidence="9">
    <location>
        <position position="169"/>
    </location>
</feature>
<organism evidence="15 16">
    <name type="scientific">Protea cynaroides</name>
    <dbReference type="NCBI Taxonomy" id="273540"/>
    <lineage>
        <taxon>Eukaryota</taxon>
        <taxon>Viridiplantae</taxon>
        <taxon>Streptophyta</taxon>
        <taxon>Embryophyta</taxon>
        <taxon>Tracheophyta</taxon>
        <taxon>Spermatophyta</taxon>
        <taxon>Magnoliopsida</taxon>
        <taxon>Proteales</taxon>
        <taxon>Proteaceae</taxon>
        <taxon>Protea</taxon>
    </lineage>
</organism>
<comment type="similarity">
    <text evidence="1">Belongs to the DNA repair enzymes AP/ExoA family.</text>
</comment>
<dbReference type="GO" id="GO:0006284">
    <property type="term" value="P:base-excision repair"/>
    <property type="evidence" value="ECO:0007669"/>
    <property type="project" value="TreeGrafter"/>
</dbReference>
<evidence type="ECO:0000313" key="15">
    <source>
        <dbReference type="EMBL" id="KAJ4962717.1"/>
    </source>
</evidence>
<reference evidence="15" key="1">
    <citation type="journal article" date="2023" name="Plant J.">
        <title>The genome of the king protea, Protea cynaroides.</title>
        <authorList>
            <person name="Chang J."/>
            <person name="Duong T.A."/>
            <person name="Schoeman C."/>
            <person name="Ma X."/>
            <person name="Roodt D."/>
            <person name="Barker N."/>
            <person name="Li Z."/>
            <person name="Van de Peer Y."/>
            <person name="Mizrachi E."/>
        </authorList>
    </citation>
    <scope>NUCLEOTIDE SEQUENCE</scope>
    <source>
        <tissue evidence="15">Young leaves</tissue>
    </source>
</reference>
<feature type="binding site" evidence="10">
    <location>
        <position position="210"/>
    </location>
    <ligand>
        <name>Mg(2+)</name>
        <dbReference type="ChEBI" id="CHEBI:18420"/>
        <label>2</label>
    </ligand>
</feature>
<keyword evidence="6" id="KW-0862">Zinc</keyword>
<evidence type="ECO:0000256" key="8">
    <source>
        <dbReference type="ARBA" id="ARBA00023242"/>
    </source>
</evidence>